<dbReference type="GO" id="GO:0003729">
    <property type="term" value="F:mRNA binding"/>
    <property type="evidence" value="ECO:0007669"/>
    <property type="project" value="TreeGrafter"/>
</dbReference>
<feature type="compositionally biased region" description="Basic and acidic residues" evidence="3">
    <location>
        <begin position="655"/>
        <end position="665"/>
    </location>
</feature>
<dbReference type="Gene3D" id="1.25.40.10">
    <property type="entry name" value="Tetratricopeptide repeat domain"/>
    <property type="match status" value="2"/>
</dbReference>
<dbReference type="Pfam" id="PF13374">
    <property type="entry name" value="TPR_10"/>
    <property type="match status" value="1"/>
</dbReference>
<dbReference type="InterPro" id="IPR028275">
    <property type="entry name" value="CLU_N"/>
</dbReference>
<dbReference type="Pfam" id="PF13236">
    <property type="entry name" value="CLU"/>
    <property type="match status" value="1"/>
</dbReference>
<evidence type="ECO:0000313" key="5">
    <source>
        <dbReference type="EMBL" id="KAF2757984.1"/>
    </source>
</evidence>
<dbReference type="InterPro" id="IPR033646">
    <property type="entry name" value="CLU-central"/>
</dbReference>
<feature type="compositionally biased region" description="Basic and acidic residues" evidence="3">
    <location>
        <begin position="631"/>
        <end position="642"/>
    </location>
</feature>
<protein>
    <recommendedName>
        <fullName evidence="2">Clustered mitochondria protein homolog</fullName>
    </recommendedName>
    <alternativeName>
        <fullName evidence="2">Protein TIF31 homolog</fullName>
    </alternativeName>
</protein>
<comment type="subunit">
    <text evidence="2">May associate with the eukaryotic translation initiation factor 3 (eIF-3) complex.</text>
</comment>
<dbReference type="FunFam" id="1.25.40.10:FF:000293">
    <property type="entry name" value="Clustered mitochondria protein homolog"/>
    <property type="match status" value="1"/>
</dbReference>
<feature type="region of interest" description="Disordered" evidence="3">
    <location>
        <begin position="631"/>
        <end position="665"/>
    </location>
</feature>
<evidence type="ECO:0000256" key="1">
    <source>
        <dbReference type="ARBA" id="ARBA00022490"/>
    </source>
</evidence>
<reference evidence="5" key="1">
    <citation type="journal article" date="2020" name="Stud. Mycol.">
        <title>101 Dothideomycetes genomes: a test case for predicting lifestyles and emergence of pathogens.</title>
        <authorList>
            <person name="Haridas S."/>
            <person name="Albert R."/>
            <person name="Binder M."/>
            <person name="Bloem J."/>
            <person name="Labutti K."/>
            <person name="Salamov A."/>
            <person name="Andreopoulos B."/>
            <person name="Baker S."/>
            <person name="Barry K."/>
            <person name="Bills G."/>
            <person name="Bluhm B."/>
            <person name="Cannon C."/>
            <person name="Castanera R."/>
            <person name="Culley D."/>
            <person name="Daum C."/>
            <person name="Ezra D."/>
            <person name="Gonzalez J."/>
            <person name="Henrissat B."/>
            <person name="Kuo A."/>
            <person name="Liang C."/>
            <person name="Lipzen A."/>
            <person name="Lutzoni F."/>
            <person name="Magnuson J."/>
            <person name="Mondo S."/>
            <person name="Nolan M."/>
            <person name="Ohm R."/>
            <person name="Pangilinan J."/>
            <person name="Park H.-J."/>
            <person name="Ramirez L."/>
            <person name="Alfaro M."/>
            <person name="Sun H."/>
            <person name="Tritt A."/>
            <person name="Yoshinaga Y."/>
            <person name="Zwiers L.-H."/>
            <person name="Turgeon B."/>
            <person name="Goodwin S."/>
            <person name="Spatafora J."/>
            <person name="Crous P."/>
            <person name="Grigoriev I."/>
        </authorList>
    </citation>
    <scope>NUCLEOTIDE SEQUENCE</scope>
    <source>
        <strain evidence="5">CBS 121739</strain>
    </source>
</reference>
<evidence type="ECO:0000259" key="4">
    <source>
        <dbReference type="PROSITE" id="PS51823"/>
    </source>
</evidence>
<comment type="function">
    <text evidence="2">mRNA-binding protein involved in proper cytoplasmic distribution of mitochondria.</text>
</comment>
<name>A0A6A6W7I4_9PEZI</name>
<feature type="region of interest" description="Disordered" evidence="3">
    <location>
        <begin position="1"/>
        <end position="40"/>
    </location>
</feature>
<dbReference type="SUPFAM" id="SSF103107">
    <property type="entry name" value="Hypothetical protein c14orf129, hspc210"/>
    <property type="match status" value="1"/>
</dbReference>
<keyword evidence="1 2" id="KW-0963">Cytoplasm</keyword>
<dbReference type="InterPro" id="IPR027523">
    <property type="entry name" value="CLU_prot"/>
</dbReference>
<organism evidence="5 6">
    <name type="scientific">Pseudovirgaria hyperparasitica</name>
    <dbReference type="NCBI Taxonomy" id="470096"/>
    <lineage>
        <taxon>Eukaryota</taxon>
        <taxon>Fungi</taxon>
        <taxon>Dikarya</taxon>
        <taxon>Ascomycota</taxon>
        <taxon>Pezizomycotina</taxon>
        <taxon>Dothideomycetes</taxon>
        <taxon>Dothideomycetes incertae sedis</taxon>
        <taxon>Acrospermales</taxon>
        <taxon>Acrospermaceae</taxon>
        <taxon>Pseudovirgaria</taxon>
    </lineage>
</organism>
<dbReference type="InterPro" id="IPR023231">
    <property type="entry name" value="GSKIP_dom_sf"/>
</dbReference>
<dbReference type="PANTHER" id="PTHR12601">
    <property type="entry name" value="EUKARYOTIC TRANSLATION INITIATION FACTOR 3 SUBUNIT EIF-3"/>
    <property type="match status" value="1"/>
</dbReference>
<feature type="domain" description="Clu" evidence="4">
    <location>
        <begin position="337"/>
        <end position="581"/>
    </location>
</feature>
<dbReference type="GO" id="GO:0007005">
    <property type="term" value="P:mitochondrion organization"/>
    <property type="evidence" value="ECO:0007669"/>
    <property type="project" value="UniProtKB-UniRule"/>
</dbReference>
<dbReference type="AlphaFoldDB" id="A0A6A6W7I4"/>
<dbReference type="Proteomes" id="UP000799437">
    <property type="component" value="Unassembled WGS sequence"/>
</dbReference>
<dbReference type="GO" id="GO:0048312">
    <property type="term" value="P:intracellular distribution of mitochondria"/>
    <property type="evidence" value="ECO:0007669"/>
    <property type="project" value="TreeGrafter"/>
</dbReference>
<comment type="similarity">
    <text evidence="2">Belongs to the CLU family.</text>
</comment>
<dbReference type="InterPro" id="IPR025697">
    <property type="entry name" value="CLU_dom"/>
</dbReference>
<keyword evidence="6" id="KW-1185">Reference proteome</keyword>
<feature type="compositionally biased region" description="Basic and acidic residues" evidence="3">
    <location>
        <begin position="20"/>
        <end position="31"/>
    </location>
</feature>
<feature type="region of interest" description="Disordered" evidence="3">
    <location>
        <begin position="1205"/>
        <end position="1270"/>
    </location>
</feature>
<feature type="compositionally biased region" description="Polar residues" evidence="3">
    <location>
        <begin position="1212"/>
        <end position="1235"/>
    </location>
</feature>
<dbReference type="PROSITE" id="PS51823">
    <property type="entry name" value="CLU"/>
    <property type="match status" value="1"/>
</dbReference>
<dbReference type="Pfam" id="PF15044">
    <property type="entry name" value="CLU_N"/>
    <property type="match status" value="1"/>
</dbReference>
<dbReference type="InterPro" id="IPR011990">
    <property type="entry name" value="TPR-like_helical_dom_sf"/>
</dbReference>
<evidence type="ECO:0000313" key="6">
    <source>
        <dbReference type="Proteomes" id="UP000799437"/>
    </source>
</evidence>
<dbReference type="GO" id="GO:0005737">
    <property type="term" value="C:cytoplasm"/>
    <property type="evidence" value="ECO:0007669"/>
    <property type="project" value="UniProtKB-SubCell"/>
</dbReference>
<feature type="region of interest" description="Disordered" evidence="3">
    <location>
        <begin position="901"/>
        <end position="934"/>
    </location>
</feature>
<comment type="subcellular location">
    <subcellularLocation>
        <location evidence="2">Cytoplasm</location>
    </subcellularLocation>
</comment>
<proteinExistence type="inferred from homology"/>
<evidence type="ECO:0000256" key="3">
    <source>
        <dbReference type="SAM" id="MobiDB-lite"/>
    </source>
</evidence>
<feature type="compositionally biased region" description="Basic residues" evidence="3">
    <location>
        <begin position="1252"/>
        <end position="1270"/>
    </location>
</feature>
<sequence length="1270" mass="140590">MAAIDTNDASTSQTVPASDGDSKQNGERADGDQNGDNAQNGAQEENYFEVTIHLPHKPTKIQIMLSTSEQVQDLRQTIIEQPNTLQYSCFHLEHNGTRINDFVELSEVSGLKTDPNLKLVEDPYTEKEARFHVIRIRELIGAAGDRIDSIHGVMSGLSVHDDIAQNEVLTPVTNGSADGAKLPNISAYDFNAPASLKTIIPSPRSPPPKTVKNVSVSPWNPPPYHLRSKGHLLYLQVTNNEGEQHQITAHVGGFFVNKSSSNKFDPSPRAAPKDFSAHSLLTLLSKISPSFDTSFTSLQEHNSEREMLSYLPLPNAMPANPWLVPAPTAEALAHSADITRTQETYLIAGVDNTDSLRDWNEEFQSTREMPKDTVQDRVFRERLTSKLFADYNEAATRGALLVARGEVQPLNPTEAKDAQIFVYNNIFFSFGADGVGTFTTDGGDEAARVATGKDVAGVRAVNNLDIDGLFTPGTVIVDYMGKRIVCQSIVPGIFKQREPGEHQIDYGGVEGKDIVAVHESFVPLFEKVSKALKVKKHPVWDKELVRHELEGSVETKGLIGTDARKYALDLYRITPIDVDWIEQHWSERSKEGEIQDQEKDYPHRMAVLRPELVESYGRVKLSKFVEKKRDELRNKPTEKETAPESETATETEGGQVEKKDKPEEKLQERIDISDFQFALNPDVFCGQAPQSEEDKAEWALDEAEVRSACNHLLNEVIPGLIKELQDGEVGFPMDGQSLSALLHKRGINIRYLGKLASSADKEDSRLQALKLLVVQEMIARGFKHVANRLLRNVASPCATACLAHLLNCAIGTGLNANPHAETDPSLKSIYSDADFSYEAYTPERLQTEIIKEISTRFRYNLGDSWIDSGKHLQVLREIALKMGLQLEAKDYAFAPVAKTASPELTNGHTNGTSKKKKKGGDTSSPTRASAQVGPAQTFRPDDILNVVPVIKEASPKSVLAEEALEAGRVSLASDQKELGRELLLESLSLHETIYGPLHPEVARLYHQLSNLLYTLDEKAPAVELAHKAVVVSERTLGVDHAETVLNYLNLGLFEHWSGNTKAALTYVLHALNLWKIIYGPKHPDSVTTINNAAVMLQTSKMYHESRLWFEESLAICEEVSGKQSINAATLLFQLSQALALDKDMHQAVNKMRDSYNIFNNVLGAEDRNTKEAESWLSQLTSNAVAHAKHAKDLQERKIRRVHIGGAMRPQPQVGQTSDAASNIATPGRTTGNLDQRSIEELLKYIEGDSPKKTPKKRAANPKRRAQQSTA</sequence>
<dbReference type="Pfam" id="PF13424">
    <property type="entry name" value="TPR_12"/>
    <property type="match status" value="1"/>
</dbReference>
<dbReference type="OrthoDB" id="1414216at2759"/>
<gene>
    <name evidence="2" type="primary">CLU1</name>
    <name evidence="2" type="synonym">TIF31</name>
    <name evidence="5" type="ORF">EJ05DRAFT_486052</name>
</gene>
<dbReference type="SUPFAM" id="SSF48452">
    <property type="entry name" value="TPR-like"/>
    <property type="match status" value="2"/>
</dbReference>
<accession>A0A6A6W7I4</accession>
<dbReference type="CDD" id="cd15466">
    <property type="entry name" value="CLU-central"/>
    <property type="match status" value="1"/>
</dbReference>
<feature type="compositionally biased region" description="Polar residues" evidence="3">
    <location>
        <begin position="7"/>
        <end position="16"/>
    </location>
</feature>
<dbReference type="Pfam" id="PF12807">
    <property type="entry name" value="eIF3_p135"/>
    <property type="match status" value="1"/>
</dbReference>
<dbReference type="PANTHER" id="PTHR12601:SF6">
    <property type="entry name" value="CLUSTERED MITOCHONDRIA PROTEIN HOMOLOG"/>
    <property type="match status" value="1"/>
</dbReference>
<dbReference type="HAMAP" id="MF_03013">
    <property type="entry name" value="CLU"/>
    <property type="match status" value="1"/>
</dbReference>
<dbReference type="EMBL" id="ML996572">
    <property type="protein sequence ID" value="KAF2757984.1"/>
    <property type="molecule type" value="Genomic_DNA"/>
</dbReference>
<evidence type="ECO:0000256" key="2">
    <source>
        <dbReference type="HAMAP-Rule" id="MF_03013"/>
    </source>
</evidence>
<feature type="compositionally biased region" description="Basic and acidic residues" evidence="3">
    <location>
        <begin position="1236"/>
        <end position="1251"/>
    </location>
</feature>
<keyword evidence="2" id="KW-0694">RNA-binding</keyword>